<evidence type="ECO:0000313" key="1">
    <source>
        <dbReference type="EMBL" id="SDZ39133.1"/>
    </source>
</evidence>
<dbReference type="InterPro" id="IPR014972">
    <property type="entry name" value="Phage_Mu_Gp37"/>
</dbReference>
<protein>
    <recommendedName>
        <fullName evidence="3">Mu-like prophage protein gp37</fullName>
    </recommendedName>
</protein>
<name>A0A1H3SM35_9PSED</name>
<dbReference type="RefSeq" id="WP_069788407.1">
    <property type="nucleotide sequence ID" value="NZ_FNOX01000009.1"/>
</dbReference>
<evidence type="ECO:0008006" key="3">
    <source>
        <dbReference type="Google" id="ProtNLM"/>
    </source>
</evidence>
<accession>A0A1H3SM35</accession>
<dbReference type="EMBL" id="FNOX01000009">
    <property type="protein sequence ID" value="SDZ39133.1"/>
    <property type="molecule type" value="Genomic_DNA"/>
</dbReference>
<dbReference type="AlphaFoldDB" id="A0A1H3SM35"/>
<organism evidence="1 2">
    <name type="scientific">Pseudomonas salomonii</name>
    <dbReference type="NCBI Taxonomy" id="191391"/>
    <lineage>
        <taxon>Bacteria</taxon>
        <taxon>Pseudomonadati</taxon>
        <taxon>Pseudomonadota</taxon>
        <taxon>Gammaproteobacteria</taxon>
        <taxon>Pseudomonadales</taxon>
        <taxon>Pseudomonadaceae</taxon>
        <taxon>Pseudomonas</taxon>
    </lineage>
</organism>
<proteinExistence type="predicted"/>
<dbReference type="Pfam" id="PF08873">
    <property type="entry name" value="Phage_Mu_Gp37"/>
    <property type="match status" value="1"/>
</dbReference>
<evidence type="ECO:0000313" key="2">
    <source>
        <dbReference type="Proteomes" id="UP000182902"/>
    </source>
</evidence>
<reference evidence="1 2" key="1">
    <citation type="submission" date="2016-10" db="EMBL/GenBank/DDBJ databases">
        <authorList>
            <person name="de Groot N.N."/>
        </authorList>
    </citation>
    <scope>NUCLEOTIDE SEQUENCE [LARGE SCALE GENOMIC DNA]</scope>
    <source>
        <strain evidence="1 2">ICMP 14252</strain>
    </source>
</reference>
<gene>
    <name evidence="1" type="ORF">SAMN05216247_109302</name>
</gene>
<sequence>MLGELEDLIEARLRELNTKLPRLTVASYGGELSDPELLTGLLKRCPAILLMVPKVTFVRKTNVRYTLPITFRLVIAARHPRGEKETRRGTTPTDIGTYALWEACMHQLVDWQPWLECAAIKPTELSNLVNGKFASDHLSVLGQSFVIELDWEKPKEALPDFLGISLDYHTPSDNPNPVATDNIELRDV</sequence>
<dbReference type="Proteomes" id="UP000182902">
    <property type="component" value="Unassembled WGS sequence"/>
</dbReference>